<dbReference type="SUPFAM" id="SSF53474">
    <property type="entry name" value="alpha/beta-Hydrolases"/>
    <property type="match status" value="1"/>
</dbReference>
<organism evidence="13 14">
    <name type="scientific">Massarina eburnea CBS 473.64</name>
    <dbReference type="NCBI Taxonomy" id="1395130"/>
    <lineage>
        <taxon>Eukaryota</taxon>
        <taxon>Fungi</taxon>
        <taxon>Dikarya</taxon>
        <taxon>Ascomycota</taxon>
        <taxon>Pezizomycotina</taxon>
        <taxon>Dothideomycetes</taxon>
        <taxon>Pleosporomycetidae</taxon>
        <taxon>Pleosporales</taxon>
        <taxon>Massarineae</taxon>
        <taxon>Massarinaceae</taxon>
        <taxon>Massarina</taxon>
    </lineage>
</organism>
<evidence type="ECO:0000313" key="14">
    <source>
        <dbReference type="Proteomes" id="UP000799753"/>
    </source>
</evidence>
<comment type="similarity">
    <text evidence="3 10">Belongs to the type-B carboxylesterase/lipase family.</text>
</comment>
<dbReference type="InterPro" id="IPR019826">
    <property type="entry name" value="Carboxylesterase_B_AS"/>
</dbReference>
<dbReference type="Pfam" id="PF00018">
    <property type="entry name" value="SH3_1"/>
    <property type="match status" value="1"/>
</dbReference>
<evidence type="ECO:0000259" key="12">
    <source>
        <dbReference type="PROSITE" id="PS50002"/>
    </source>
</evidence>
<dbReference type="PROSITE" id="PS50002">
    <property type="entry name" value="SH3"/>
    <property type="match status" value="1"/>
</dbReference>
<dbReference type="PANTHER" id="PTHR43142:SF4">
    <property type="entry name" value="CARBOXYLIC ESTER HYDROLASE"/>
    <property type="match status" value="1"/>
</dbReference>
<evidence type="ECO:0000256" key="4">
    <source>
        <dbReference type="ARBA" id="ARBA00009666"/>
    </source>
</evidence>
<feature type="domain" description="SH3" evidence="12">
    <location>
        <begin position="564"/>
        <end position="623"/>
    </location>
</feature>
<dbReference type="SMART" id="SM00326">
    <property type="entry name" value="SH3"/>
    <property type="match status" value="1"/>
</dbReference>
<dbReference type="InterPro" id="IPR029058">
    <property type="entry name" value="AB_hydrolase_fold"/>
</dbReference>
<dbReference type="PANTHER" id="PTHR43142">
    <property type="entry name" value="CARBOXYLIC ESTER HYDROLASE"/>
    <property type="match status" value="1"/>
</dbReference>
<evidence type="ECO:0000256" key="10">
    <source>
        <dbReference type="RuleBase" id="RU361235"/>
    </source>
</evidence>
<reference evidence="13" key="1">
    <citation type="journal article" date="2020" name="Stud. Mycol.">
        <title>101 Dothideomycetes genomes: a test case for predicting lifestyles and emergence of pathogens.</title>
        <authorList>
            <person name="Haridas S."/>
            <person name="Albert R."/>
            <person name="Binder M."/>
            <person name="Bloem J."/>
            <person name="Labutti K."/>
            <person name="Salamov A."/>
            <person name="Andreopoulos B."/>
            <person name="Baker S."/>
            <person name="Barry K."/>
            <person name="Bills G."/>
            <person name="Bluhm B."/>
            <person name="Cannon C."/>
            <person name="Castanera R."/>
            <person name="Culley D."/>
            <person name="Daum C."/>
            <person name="Ezra D."/>
            <person name="Gonzalez J."/>
            <person name="Henrissat B."/>
            <person name="Kuo A."/>
            <person name="Liang C."/>
            <person name="Lipzen A."/>
            <person name="Lutzoni F."/>
            <person name="Magnuson J."/>
            <person name="Mondo S."/>
            <person name="Nolan M."/>
            <person name="Ohm R."/>
            <person name="Pangilinan J."/>
            <person name="Park H.-J."/>
            <person name="Ramirez L."/>
            <person name="Alfaro M."/>
            <person name="Sun H."/>
            <person name="Tritt A."/>
            <person name="Yoshinaga Y."/>
            <person name="Zwiers L.-H."/>
            <person name="Turgeon B."/>
            <person name="Goodwin S."/>
            <person name="Spatafora J."/>
            <person name="Crous P."/>
            <person name="Grigoriev I."/>
        </authorList>
    </citation>
    <scope>NUCLEOTIDE SEQUENCE</scope>
    <source>
        <strain evidence="13">CBS 473.64</strain>
    </source>
</reference>
<sequence length="627" mass="70791">MTITTTITRPHLIDLQERGFIEAATYHDYATDTDLCHYVGGLPYALPPIGPFRFQRPRPLPAYYRYGTQANPGRFIGATGLCPQPQPGEDTSADWDEDCLQVNIWIPTGRAPAAGWPVIVWYHGGFLQFGSPTDSDFSNLLSDTNAKAIIVTPAYRLNIFGFLASKELAQQDHGVEFSTNNGFWDQRLALEWTWKNIHYFGGDAGNITIGGYSAGSHSAFHQLAYELGQPDEEAIVRRALMFSNGPGVQPKSLDEAQLQFDELVSILGLPSTMTVVEKLAVLRTLSPKILIDASAKMRYHEFRGVTDGSFIRHGLMGELDSGKFAEVMKRRNIKLMTGECRDEHFVYGTWHTPENSYNSVLTRLQADYPLEACTALMHYYFPNRQHGHRYKDWQDAFGHMYADIQIHHLERGMVNALVNHGAGDLIYRYRVEWRAQCCDKQWPREWGVTHGTDAQSIWFWGGGERLSNTEKTLVRTAFHDLFANFVKGEQVNWGTAHALQLRTMKPDGSVVVEEDPYLVEGVKVWNVLKSAGVTATDASSPSSSSLPSNTSTIADKERRREEKEEYTNVKALYDFHRAAHTELTFRAGDIIQVVRQDESGWWDGVKDGVRGWIPSNYVRAVEEKARL</sequence>
<feature type="compositionally biased region" description="Low complexity" evidence="11">
    <location>
        <begin position="539"/>
        <end position="552"/>
    </location>
</feature>
<keyword evidence="7" id="KW-0967">Endosome</keyword>
<protein>
    <recommendedName>
        <fullName evidence="10">Carboxylic ester hydrolase</fullName>
        <ecNumber evidence="10">3.1.1.-</ecNumber>
    </recommendedName>
</protein>
<evidence type="ECO:0000256" key="6">
    <source>
        <dbReference type="ARBA" id="ARBA00022443"/>
    </source>
</evidence>
<evidence type="ECO:0000256" key="11">
    <source>
        <dbReference type="SAM" id="MobiDB-lite"/>
    </source>
</evidence>
<dbReference type="PRINTS" id="PR00452">
    <property type="entry name" value="SH3DOMAIN"/>
</dbReference>
<dbReference type="Pfam" id="PF00135">
    <property type="entry name" value="COesterase"/>
    <property type="match status" value="1"/>
</dbReference>
<dbReference type="EMBL" id="MU006780">
    <property type="protein sequence ID" value="KAF2643592.1"/>
    <property type="molecule type" value="Genomic_DNA"/>
</dbReference>
<keyword evidence="6 9" id="KW-0728">SH3 domain</keyword>
<dbReference type="Gene3D" id="2.30.30.40">
    <property type="entry name" value="SH3 Domains"/>
    <property type="match status" value="1"/>
</dbReference>
<comment type="function">
    <text evidence="1">Component of the ESCRT-0 complex which is the sorting receptor for ubiquitinated cargo proteins at the multivesicular body (MVB).</text>
</comment>
<feature type="region of interest" description="Disordered" evidence="11">
    <location>
        <begin position="535"/>
        <end position="562"/>
    </location>
</feature>
<dbReference type="GO" id="GO:0010008">
    <property type="term" value="C:endosome membrane"/>
    <property type="evidence" value="ECO:0007669"/>
    <property type="project" value="UniProtKB-SubCell"/>
</dbReference>
<dbReference type="SUPFAM" id="SSF50044">
    <property type="entry name" value="SH3-domain"/>
    <property type="match status" value="1"/>
</dbReference>
<name>A0A6A6S8R5_9PLEO</name>
<dbReference type="Gene3D" id="3.40.50.1820">
    <property type="entry name" value="alpha/beta hydrolase"/>
    <property type="match status" value="1"/>
</dbReference>
<dbReference type="PROSITE" id="PS00122">
    <property type="entry name" value="CARBOXYLESTERASE_B_1"/>
    <property type="match status" value="1"/>
</dbReference>
<keyword evidence="14" id="KW-1185">Reference proteome</keyword>
<gene>
    <name evidence="13" type="ORF">P280DRAFT_467599</name>
</gene>
<dbReference type="Proteomes" id="UP000799753">
    <property type="component" value="Unassembled WGS sequence"/>
</dbReference>
<accession>A0A6A6S8R5</accession>
<dbReference type="InterPro" id="IPR036028">
    <property type="entry name" value="SH3-like_dom_sf"/>
</dbReference>
<evidence type="ECO:0000256" key="8">
    <source>
        <dbReference type="ARBA" id="ARBA00022801"/>
    </source>
</evidence>
<comment type="subcellular location">
    <subcellularLocation>
        <location evidence="2">Endosome membrane</location>
        <topology evidence="2">Peripheral membrane protein</topology>
        <orientation evidence="2">Cytoplasmic side</orientation>
    </subcellularLocation>
</comment>
<dbReference type="AlphaFoldDB" id="A0A6A6S8R5"/>
<dbReference type="EC" id="3.1.1.-" evidence="10"/>
<comment type="subunit">
    <text evidence="5">Component of the ESCRT-0 complex composed of HSE1 and VPS27.</text>
</comment>
<dbReference type="FunFam" id="2.30.30.40:FF:000072">
    <property type="entry name" value="Unconventional Myosin IB"/>
    <property type="match status" value="1"/>
</dbReference>
<dbReference type="GO" id="GO:0016787">
    <property type="term" value="F:hydrolase activity"/>
    <property type="evidence" value="ECO:0007669"/>
    <property type="project" value="UniProtKB-KW"/>
</dbReference>
<evidence type="ECO:0000313" key="13">
    <source>
        <dbReference type="EMBL" id="KAF2643592.1"/>
    </source>
</evidence>
<proteinExistence type="inferred from homology"/>
<keyword evidence="8 10" id="KW-0378">Hydrolase</keyword>
<dbReference type="OrthoDB" id="6846267at2759"/>
<comment type="similarity">
    <text evidence="4">Belongs to the STAM family.</text>
</comment>
<dbReference type="InterPro" id="IPR001452">
    <property type="entry name" value="SH3_domain"/>
</dbReference>
<dbReference type="InterPro" id="IPR002018">
    <property type="entry name" value="CarbesteraseB"/>
</dbReference>
<evidence type="ECO:0000256" key="2">
    <source>
        <dbReference type="ARBA" id="ARBA00004125"/>
    </source>
</evidence>
<evidence type="ECO:0000256" key="7">
    <source>
        <dbReference type="ARBA" id="ARBA00022753"/>
    </source>
</evidence>
<evidence type="ECO:0000256" key="3">
    <source>
        <dbReference type="ARBA" id="ARBA00005964"/>
    </source>
</evidence>
<evidence type="ECO:0000256" key="9">
    <source>
        <dbReference type="PROSITE-ProRule" id="PRU00192"/>
    </source>
</evidence>
<evidence type="ECO:0000256" key="1">
    <source>
        <dbReference type="ARBA" id="ARBA00002654"/>
    </source>
</evidence>
<evidence type="ECO:0000256" key="5">
    <source>
        <dbReference type="ARBA" id="ARBA00011446"/>
    </source>
</evidence>